<dbReference type="STRING" id="561061.SAMN05660862_2453"/>
<keyword evidence="3" id="KW-1015">Disulfide bond</keyword>
<dbReference type="CDD" id="cd02966">
    <property type="entry name" value="TlpA_like_family"/>
    <property type="match status" value="1"/>
</dbReference>
<keyword evidence="4" id="KW-0676">Redox-active center</keyword>
<dbReference type="PROSITE" id="PS51352">
    <property type="entry name" value="THIOREDOXIN_2"/>
    <property type="match status" value="1"/>
</dbReference>
<feature type="signal peptide" evidence="5">
    <location>
        <begin position="1"/>
        <end position="22"/>
    </location>
</feature>
<dbReference type="PANTHER" id="PTHR42852:SF6">
    <property type="entry name" value="THIOL:DISULFIDE INTERCHANGE PROTEIN DSBE"/>
    <property type="match status" value="1"/>
</dbReference>
<dbReference type="Gene3D" id="3.40.30.10">
    <property type="entry name" value="Glutaredoxin"/>
    <property type="match status" value="1"/>
</dbReference>
<dbReference type="PANTHER" id="PTHR42852">
    <property type="entry name" value="THIOL:DISULFIDE INTERCHANGE PROTEIN DSBE"/>
    <property type="match status" value="1"/>
</dbReference>
<sequence>MIKKIVLSSFLLALASIGATYAQQTFTIKGKVHGNTANGTRVYLTKPNETGETRIDSTVIKNNTFTFKGKLDKPAMYRVFLTKGKGAEAKKPENWLASGFYVDAGTITYDGHIDSLPSYYYRPKQPNVKPTIKGSKAQDLADQLAASISKQRREINRLDEEYLTKYHLPSLDNIFNTAEGIALLQKMHPLEQEVDSIKMLFIKNNPQSVVAFDTARNFFYAMDLALTPTEIDEMIGFLAADWKGTPEFASLKAAADQAKRTAIGAQYLDGKILDKSGKEVTLSSIFPKDKKYILLEFWASWCGPCRGEIPHLKHSYQVWKDKGFDIVSISLDQKDADWRKAMDAEDMKWNQYNANGGFDSPIIQDYNIKGIPYALLVDSSGKIVRSGMRGASLDLALEELLK</sequence>
<evidence type="ECO:0000256" key="3">
    <source>
        <dbReference type="ARBA" id="ARBA00023157"/>
    </source>
</evidence>
<evidence type="ECO:0000256" key="2">
    <source>
        <dbReference type="ARBA" id="ARBA00022748"/>
    </source>
</evidence>
<name>A0A1X7K2Q6_9SPHI</name>
<evidence type="ECO:0000256" key="5">
    <source>
        <dbReference type="SAM" id="SignalP"/>
    </source>
</evidence>
<dbReference type="EMBL" id="FXAU01000004">
    <property type="protein sequence ID" value="SMG34851.1"/>
    <property type="molecule type" value="Genomic_DNA"/>
</dbReference>
<evidence type="ECO:0000313" key="8">
    <source>
        <dbReference type="Proteomes" id="UP000192980"/>
    </source>
</evidence>
<evidence type="ECO:0000256" key="4">
    <source>
        <dbReference type="ARBA" id="ARBA00023284"/>
    </source>
</evidence>
<gene>
    <name evidence="7" type="ORF">SAMN05660862_2453</name>
</gene>
<dbReference type="Proteomes" id="UP000192980">
    <property type="component" value="Unassembled WGS sequence"/>
</dbReference>
<dbReference type="InterPro" id="IPR017937">
    <property type="entry name" value="Thioredoxin_CS"/>
</dbReference>
<feature type="chain" id="PRO_5012575479" evidence="5">
    <location>
        <begin position="23"/>
        <end position="402"/>
    </location>
</feature>
<dbReference type="SUPFAM" id="SSF52833">
    <property type="entry name" value="Thioredoxin-like"/>
    <property type="match status" value="1"/>
</dbReference>
<evidence type="ECO:0000313" key="7">
    <source>
        <dbReference type="EMBL" id="SMG34851.1"/>
    </source>
</evidence>
<dbReference type="InterPro" id="IPR025380">
    <property type="entry name" value="DUF4369"/>
</dbReference>
<protein>
    <submittedName>
        <fullName evidence="7">Thioredoxin-like</fullName>
    </submittedName>
</protein>
<dbReference type="RefSeq" id="WP_085473190.1">
    <property type="nucleotide sequence ID" value="NZ_FXAU01000004.1"/>
</dbReference>
<dbReference type="Pfam" id="PF14289">
    <property type="entry name" value="DUF4369"/>
    <property type="match status" value="1"/>
</dbReference>
<evidence type="ECO:0000259" key="6">
    <source>
        <dbReference type="PROSITE" id="PS51352"/>
    </source>
</evidence>
<dbReference type="Pfam" id="PF13905">
    <property type="entry name" value="Thioredoxin_8"/>
    <property type="match status" value="1"/>
</dbReference>
<accession>A0A1X7K2Q6</accession>
<dbReference type="OrthoDB" id="9794348at2"/>
<dbReference type="InterPro" id="IPR013766">
    <property type="entry name" value="Thioredoxin_domain"/>
</dbReference>
<dbReference type="PROSITE" id="PS00194">
    <property type="entry name" value="THIOREDOXIN_1"/>
    <property type="match status" value="1"/>
</dbReference>
<dbReference type="InterPro" id="IPR036249">
    <property type="entry name" value="Thioredoxin-like_sf"/>
</dbReference>
<proteinExistence type="predicted"/>
<feature type="domain" description="Thioredoxin" evidence="6">
    <location>
        <begin position="252"/>
        <end position="402"/>
    </location>
</feature>
<comment type="subcellular location">
    <subcellularLocation>
        <location evidence="1">Cell envelope</location>
    </subcellularLocation>
</comment>
<evidence type="ECO:0000256" key="1">
    <source>
        <dbReference type="ARBA" id="ARBA00004196"/>
    </source>
</evidence>
<dbReference type="InterPro" id="IPR012336">
    <property type="entry name" value="Thioredoxin-like_fold"/>
</dbReference>
<organism evidence="7 8">
    <name type="scientific">Sphingobacterium psychroaquaticum</name>
    <dbReference type="NCBI Taxonomy" id="561061"/>
    <lineage>
        <taxon>Bacteria</taxon>
        <taxon>Pseudomonadati</taxon>
        <taxon>Bacteroidota</taxon>
        <taxon>Sphingobacteriia</taxon>
        <taxon>Sphingobacteriales</taxon>
        <taxon>Sphingobacteriaceae</taxon>
        <taxon>Sphingobacterium</taxon>
    </lineage>
</organism>
<keyword evidence="8" id="KW-1185">Reference proteome</keyword>
<keyword evidence="5" id="KW-0732">Signal</keyword>
<reference evidence="7 8" key="1">
    <citation type="submission" date="2017-04" db="EMBL/GenBank/DDBJ databases">
        <authorList>
            <person name="Afonso C.L."/>
            <person name="Miller P.J."/>
            <person name="Scott M.A."/>
            <person name="Spackman E."/>
            <person name="Goraichik I."/>
            <person name="Dimitrov K.M."/>
            <person name="Suarez D.L."/>
            <person name="Swayne D.E."/>
        </authorList>
    </citation>
    <scope>NUCLEOTIDE SEQUENCE [LARGE SCALE GENOMIC DNA]</scope>
    <source>
        <strain evidence="7 8">DSM 22418</strain>
    </source>
</reference>
<dbReference type="InterPro" id="IPR050553">
    <property type="entry name" value="Thioredoxin_ResA/DsbE_sf"/>
</dbReference>
<dbReference type="GO" id="GO:0030313">
    <property type="term" value="C:cell envelope"/>
    <property type="evidence" value="ECO:0007669"/>
    <property type="project" value="UniProtKB-SubCell"/>
</dbReference>
<keyword evidence="2" id="KW-0201">Cytochrome c-type biogenesis</keyword>
<dbReference type="AlphaFoldDB" id="A0A1X7K2Q6"/>
<dbReference type="GO" id="GO:0017004">
    <property type="term" value="P:cytochrome complex assembly"/>
    <property type="evidence" value="ECO:0007669"/>
    <property type="project" value="UniProtKB-KW"/>
</dbReference>